<name>A0A453C9N3_AEGTS</name>
<accession>A0A453C9N3</accession>
<reference evidence="2" key="1">
    <citation type="journal article" date="2014" name="Science">
        <title>Ancient hybridizations among the ancestral genomes of bread wheat.</title>
        <authorList>
            <consortium name="International Wheat Genome Sequencing Consortium,"/>
            <person name="Marcussen T."/>
            <person name="Sandve S.R."/>
            <person name="Heier L."/>
            <person name="Spannagl M."/>
            <person name="Pfeifer M."/>
            <person name="Jakobsen K.S."/>
            <person name="Wulff B.B."/>
            <person name="Steuernagel B."/>
            <person name="Mayer K.F."/>
            <person name="Olsen O.A."/>
        </authorList>
    </citation>
    <scope>NUCLEOTIDE SEQUENCE [LARGE SCALE GENOMIC DNA]</scope>
    <source>
        <strain evidence="2">cv. AL8/78</strain>
    </source>
</reference>
<reference evidence="1" key="5">
    <citation type="journal article" date="2021" name="G3 (Bethesda)">
        <title>Aegilops tauschii genome assembly Aet v5.0 features greater sequence contiguity and improved annotation.</title>
        <authorList>
            <person name="Wang L."/>
            <person name="Zhu T."/>
            <person name="Rodriguez J.C."/>
            <person name="Deal K.R."/>
            <person name="Dubcovsky J."/>
            <person name="McGuire P.E."/>
            <person name="Lux T."/>
            <person name="Spannagl M."/>
            <person name="Mayer K.F.X."/>
            <person name="Baldrich P."/>
            <person name="Meyers B.C."/>
            <person name="Huo N."/>
            <person name="Gu Y.Q."/>
            <person name="Zhou H."/>
            <person name="Devos K.M."/>
            <person name="Bennetzen J.L."/>
            <person name="Unver T."/>
            <person name="Budak H."/>
            <person name="Gulick P.J."/>
            <person name="Galiba G."/>
            <person name="Kalapos B."/>
            <person name="Nelson D.R."/>
            <person name="Li P."/>
            <person name="You F.M."/>
            <person name="Luo M.C."/>
            <person name="Dvorak J."/>
        </authorList>
    </citation>
    <scope>NUCLEOTIDE SEQUENCE [LARGE SCALE GENOMIC DNA]</scope>
    <source>
        <strain evidence="1">cv. AL8/78</strain>
    </source>
</reference>
<evidence type="ECO:0000313" key="1">
    <source>
        <dbReference type="EnsemblPlants" id="AET2Gv20778700.35"/>
    </source>
</evidence>
<proteinExistence type="predicted"/>
<sequence length="128" mass="15330">MKNFCFFCVNLGQNVLLPLPCNIRTKKGSYIMGRREYVLAKIYQERAFLEVSGKKNKIDIPKLLFLKLFWSIDFFCHDFHECHFVMKICKHRNILSKVTRKIQHFKKSFSFDFTVHRSSFELGSRRTL</sequence>
<evidence type="ECO:0000313" key="2">
    <source>
        <dbReference type="Proteomes" id="UP000015105"/>
    </source>
</evidence>
<reference evidence="1" key="3">
    <citation type="journal article" date="2017" name="Nature">
        <title>Genome sequence of the progenitor of the wheat D genome Aegilops tauschii.</title>
        <authorList>
            <person name="Luo M.C."/>
            <person name="Gu Y.Q."/>
            <person name="Puiu D."/>
            <person name="Wang H."/>
            <person name="Twardziok S.O."/>
            <person name="Deal K.R."/>
            <person name="Huo N."/>
            <person name="Zhu T."/>
            <person name="Wang L."/>
            <person name="Wang Y."/>
            <person name="McGuire P.E."/>
            <person name="Liu S."/>
            <person name="Long H."/>
            <person name="Ramasamy R.K."/>
            <person name="Rodriguez J.C."/>
            <person name="Van S.L."/>
            <person name="Yuan L."/>
            <person name="Wang Z."/>
            <person name="Xia Z."/>
            <person name="Xiao L."/>
            <person name="Anderson O.D."/>
            <person name="Ouyang S."/>
            <person name="Liang Y."/>
            <person name="Zimin A.V."/>
            <person name="Pertea G."/>
            <person name="Qi P."/>
            <person name="Bennetzen J.L."/>
            <person name="Dai X."/>
            <person name="Dawson M.W."/>
            <person name="Muller H.G."/>
            <person name="Kugler K."/>
            <person name="Rivarola-Duarte L."/>
            <person name="Spannagl M."/>
            <person name="Mayer K.F.X."/>
            <person name="Lu F.H."/>
            <person name="Bevan M.W."/>
            <person name="Leroy P."/>
            <person name="Li P."/>
            <person name="You F.M."/>
            <person name="Sun Q."/>
            <person name="Liu Z."/>
            <person name="Lyons E."/>
            <person name="Wicker T."/>
            <person name="Salzberg S.L."/>
            <person name="Devos K.M."/>
            <person name="Dvorak J."/>
        </authorList>
    </citation>
    <scope>NUCLEOTIDE SEQUENCE [LARGE SCALE GENOMIC DNA]</scope>
    <source>
        <strain evidence="1">cv. AL8/78</strain>
    </source>
</reference>
<reference evidence="2" key="2">
    <citation type="journal article" date="2017" name="Nat. Plants">
        <title>The Aegilops tauschii genome reveals multiple impacts of transposons.</title>
        <authorList>
            <person name="Zhao G."/>
            <person name="Zou C."/>
            <person name="Li K."/>
            <person name="Wang K."/>
            <person name="Li T."/>
            <person name="Gao L."/>
            <person name="Zhang X."/>
            <person name="Wang H."/>
            <person name="Yang Z."/>
            <person name="Liu X."/>
            <person name="Jiang W."/>
            <person name="Mao L."/>
            <person name="Kong X."/>
            <person name="Jiao Y."/>
            <person name="Jia J."/>
        </authorList>
    </citation>
    <scope>NUCLEOTIDE SEQUENCE [LARGE SCALE GENOMIC DNA]</scope>
    <source>
        <strain evidence="2">cv. AL8/78</strain>
    </source>
</reference>
<protein>
    <submittedName>
        <fullName evidence="1">Uncharacterized protein</fullName>
    </submittedName>
</protein>
<reference evidence="1" key="4">
    <citation type="submission" date="2019-03" db="UniProtKB">
        <authorList>
            <consortium name="EnsemblPlants"/>
        </authorList>
    </citation>
    <scope>IDENTIFICATION</scope>
</reference>
<dbReference type="AlphaFoldDB" id="A0A453C9N3"/>
<dbReference type="Gramene" id="AET2Gv20778700.35">
    <property type="protein sequence ID" value="AET2Gv20778700.35"/>
    <property type="gene ID" value="AET2Gv20778700"/>
</dbReference>
<dbReference type="EnsemblPlants" id="AET2Gv20778700.35">
    <property type="protein sequence ID" value="AET2Gv20778700.35"/>
    <property type="gene ID" value="AET2Gv20778700"/>
</dbReference>
<keyword evidence="2" id="KW-1185">Reference proteome</keyword>
<dbReference type="Proteomes" id="UP000015105">
    <property type="component" value="Chromosome 2D"/>
</dbReference>
<organism evidence="1 2">
    <name type="scientific">Aegilops tauschii subsp. strangulata</name>
    <name type="common">Goatgrass</name>
    <dbReference type="NCBI Taxonomy" id="200361"/>
    <lineage>
        <taxon>Eukaryota</taxon>
        <taxon>Viridiplantae</taxon>
        <taxon>Streptophyta</taxon>
        <taxon>Embryophyta</taxon>
        <taxon>Tracheophyta</taxon>
        <taxon>Spermatophyta</taxon>
        <taxon>Magnoliopsida</taxon>
        <taxon>Liliopsida</taxon>
        <taxon>Poales</taxon>
        <taxon>Poaceae</taxon>
        <taxon>BOP clade</taxon>
        <taxon>Pooideae</taxon>
        <taxon>Triticodae</taxon>
        <taxon>Triticeae</taxon>
        <taxon>Triticinae</taxon>
        <taxon>Aegilops</taxon>
    </lineage>
</organism>